<dbReference type="InterPro" id="IPR048466">
    <property type="entry name" value="DNA_pol3_delta-like_C"/>
</dbReference>
<protein>
    <recommendedName>
        <fullName evidence="1">DNA-directed DNA polymerase</fullName>
        <ecNumber evidence="1">2.7.7.7</ecNumber>
    </recommendedName>
</protein>
<evidence type="ECO:0000256" key="5">
    <source>
        <dbReference type="ARBA" id="ARBA00022932"/>
    </source>
</evidence>
<comment type="catalytic activity">
    <reaction evidence="7">
        <text>DNA(n) + a 2'-deoxyribonucleoside 5'-triphosphate = DNA(n+1) + diphosphate</text>
        <dbReference type="Rhea" id="RHEA:22508"/>
        <dbReference type="Rhea" id="RHEA-COMP:17339"/>
        <dbReference type="Rhea" id="RHEA-COMP:17340"/>
        <dbReference type="ChEBI" id="CHEBI:33019"/>
        <dbReference type="ChEBI" id="CHEBI:61560"/>
        <dbReference type="ChEBI" id="CHEBI:173112"/>
        <dbReference type="EC" id="2.7.7.7"/>
    </reaction>
</comment>
<dbReference type="PANTHER" id="PTHR34388">
    <property type="entry name" value="DNA POLYMERASE III SUBUNIT DELTA"/>
    <property type="match status" value="1"/>
</dbReference>
<dbReference type="AlphaFoldDB" id="A0A5C6M3D9"/>
<dbReference type="SUPFAM" id="SSF48019">
    <property type="entry name" value="post-AAA+ oligomerization domain-like"/>
    <property type="match status" value="1"/>
</dbReference>
<keyword evidence="3" id="KW-0548">Nucleotidyltransferase</keyword>
<evidence type="ECO:0000256" key="4">
    <source>
        <dbReference type="ARBA" id="ARBA00022705"/>
    </source>
</evidence>
<dbReference type="Pfam" id="PF21694">
    <property type="entry name" value="DNA_pol3_delta_C"/>
    <property type="match status" value="1"/>
</dbReference>
<organism evidence="9 10">
    <name type="scientific">Planctomyces bekefii</name>
    <dbReference type="NCBI Taxonomy" id="1653850"/>
    <lineage>
        <taxon>Bacteria</taxon>
        <taxon>Pseudomonadati</taxon>
        <taxon>Planctomycetota</taxon>
        <taxon>Planctomycetia</taxon>
        <taxon>Planctomycetales</taxon>
        <taxon>Planctomycetaceae</taxon>
        <taxon>Planctomyces</taxon>
    </lineage>
</organism>
<dbReference type="Proteomes" id="UP000321083">
    <property type="component" value="Unassembled WGS sequence"/>
</dbReference>
<dbReference type="InterPro" id="IPR008921">
    <property type="entry name" value="DNA_pol3_clamp-load_cplx_C"/>
</dbReference>
<dbReference type="NCBIfam" id="TIGR01128">
    <property type="entry name" value="holA"/>
    <property type="match status" value="1"/>
</dbReference>
<evidence type="ECO:0000256" key="2">
    <source>
        <dbReference type="ARBA" id="ARBA00022679"/>
    </source>
</evidence>
<dbReference type="GO" id="GO:0003887">
    <property type="term" value="F:DNA-directed DNA polymerase activity"/>
    <property type="evidence" value="ECO:0007669"/>
    <property type="project" value="UniProtKB-KW"/>
</dbReference>
<comment type="similarity">
    <text evidence="6">Belongs to the DNA polymerase HolA subunit family.</text>
</comment>
<evidence type="ECO:0000313" key="9">
    <source>
        <dbReference type="EMBL" id="TWW09216.1"/>
    </source>
</evidence>
<evidence type="ECO:0000259" key="8">
    <source>
        <dbReference type="Pfam" id="PF21694"/>
    </source>
</evidence>
<dbReference type="GO" id="GO:0003677">
    <property type="term" value="F:DNA binding"/>
    <property type="evidence" value="ECO:0007669"/>
    <property type="project" value="InterPro"/>
</dbReference>
<dbReference type="GO" id="GO:0009360">
    <property type="term" value="C:DNA polymerase III complex"/>
    <property type="evidence" value="ECO:0007669"/>
    <property type="project" value="TreeGrafter"/>
</dbReference>
<dbReference type="PANTHER" id="PTHR34388:SF1">
    <property type="entry name" value="DNA POLYMERASE III SUBUNIT DELTA"/>
    <property type="match status" value="1"/>
</dbReference>
<keyword evidence="2" id="KW-0808">Transferase</keyword>
<dbReference type="EMBL" id="SRHE01000344">
    <property type="protein sequence ID" value="TWW09216.1"/>
    <property type="molecule type" value="Genomic_DNA"/>
</dbReference>
<feature type="domain" description="DNA polymerase III delta subunit-like C-terminal" evidence="8">
    <location>
        <begin position="71"/>
        <end position="187"/>
    </location>
</feature>
<comment type="caution">
    <text evidence="9">The sequence shown here is derived from an EMBL/GenBank/DDBJ whole genome shotgun (WGS) entry which is preliminary data.</text>
</comment>
<keyword evidence="4" id="KW-0235">DNA replication</keyword>
<proteinExistence type="inferred from homology"/>
<dbReference type="Gene3D" id="1.10.8.60">
    <property type="match status" value="1"/>
</dbReference>
<evidence type="ECO:0000313" key="10">
    <source>
        <dbReference type="Proteomes" id="UP000321083"/>
    </source>
</evidence>
<dbReference type="GO" id="GO:0006261">
    <property type="term" value="P:DNA-templated DNA replication"/>
    <property type="evidence" value="ECO:0007669"/>
    <property type="project" value="TreeGrafter"/>
</dbReference>
<dbReference type="EC" id="2.7.7.7" evidence="1"/>
<name>A0A5C6M3D9_9PLAN</name>
<gene>
    <name evidence="9" type="ORF">E3A20_16520</name>
</gene>
<accession>A0A5C6M3D9</accession>
<dbReference type="InterPro" id="IPR005790">
    <property type="entry name" value="DNA_polIII_delta"/>
</dbReference>
<keyword evidence="10" id="KW-1185">Reference proteome</keyword>
<reference evidence="9 10" key="2">
    <citation type="submission" date="2019-08" db="EMBL/GenBank/DDBJ databases">
        <authorList>
            <person name="Henke P."/>
        </authorList>
    </citation>
    <scope>NUCLEOTIDE SEQUENCE [LARGE SCALE GENOMIC DNA]</scope>
    <source>
        <strain evidence="9">Phe10_nw2017</strain>
    </source>
</reference>
<dbReference type="Gene3D" id="1.20.272.10">
    <property type="match status" value="1"/>
</dbReference>
<reference evidence="9 10" key="1">
    <citation type="submission" date="2019-08" db="EMBL/GenBank/DDBJ databases">
        <title>100 year-old enigma solved: identification of Planctomyces bekefii, the type genus and species of the phylum Planctomycetes.</title>
        <authorList>
            <person name="Svetlana D.N."/>
            <person name="Overmann J."/>
        </authorList>
    </citation>
    <scope>NUCLEOTIDE SEQUENCE [LARGE SCALE GENOMIC DNA]</scope>
    <source>
        <strain evidence="9">Phe10_nw2017</strain>
    </source>
</reference>
<sequence length="197" mass="21397">MLRWMQQIAKQEYGKALDRENASLIVAMAGDGLSMLRQEIAKLAALVGDTPTIAREDVIAAVGGWRTETTWVMLDALRDGHPGKALENLQKLFRAGESPAKILGGVVFTFRKFAEATELARQGEKLSVALNRAGVFASSVGAAEAYLKRLGFERASRILALLMEADSEIKGGSRTDPQLLLERLFVRLAGEVVVSDP</sequence>
<evidence type="ECO:0000256" key="6">
    <source>
        <dbReference type="ARBA" id="ARBA00034754"/>
    </source>
</evidence>
<keyword evidence="5" id="KW-0239">DNA-directed DNA polymerase</keyword>
<evidence type="ECO:0000256" key="3">
    <source>
        <dbReference type="ARBA" id="ARBA00022695"/>
    </source>
</evidence>
<evidence type="ECO:0000256" key="7">
    <source>
        <dbReference type="ARBA" id="ARBA00049244"/>
    </source>
</evidence>
<evidence type="ECO:0000256" key="1">
    <source>
        <dbReference type="ARBA" id="ARBA00012417"/>
    </source>
</evidence>